<gene>
    <name evidence="2" type="ORF">FD20_GL001580</name>
</gene>
<name>A0A0R1PXB1_9LACO</name>
<dbReference type="Proteomes" id="UP000051155">
    <property type="component" value="Unassembled WGS sequence"/>
</dbReference>
<dbReference type="InterPro" id="IPR029032">
    <property type="entry name" value="AhpD-like"/>
</dbReference>
<keyword evidence="3" id="KW-1185">Reference proteome</keyword>
<dbReference type="RefSeq" id="WP_057738570.1">
    <property type="nucleotide sequence ID" value="NZ_AZEG01000038.1"/>
</dbReference>
<evidence type="ECO:0000313" key="3">
    <source>
        <dbReference type="Proteomes" id="UP000051155"/>
    </source>
</evidence>
<proteinExistence type="predicted"/>
<dbReference type="OrthoDB" id="9802489at2"/>
<dbReference type="PANTHER" id="PTHR33570:SF2">
    <property type="entry name" value="CARBOXYMUCONOLACTONE DECARBOXYLASE-LIKE DOMAIN-CONTAINING PROTEIN"/>
    <property type="match status" value="1"/>
</dbReference>
<dbReference type="InterPro" id="IPR052512">
    <property type="entry name" value="4CMD/NDH-1_regulator"/>
</dbReference>
<dbReference type="AlphaFoldDB" id="A0A0R1PXB1"/>
<organism evidence="2 3">
    <name type="scientific">Liquorilactobacillus uvarum DSM 19971</name>
    <dbReference type="NCBI Taxonomy" id="1423812"/>
    <lineage>
        <taxon>Bacteria</taxon>
        <taxon>Bacillati</taxon>
        <taxon>Bacillota</taxon>
        <taxon>Bacilli</taxon>
        <taxon>Lactobacillales</taxon>
        <taxon>Lactobacillaceae</taxon>
        <taxon>Liquorilactobacillus</taxon>
    </lineage>
</organism>
<sequence length="125" mass="13955">MNKYENGLKIREAVIGKEASKLVSDSLADIAPILDQKTLLEFDEAKTRNILDMKQREMITITTLLTQGDTSNQLNIHIQGALNVGITRDEIIETFVHCLPYVGFPRVLNAVSVAKTVFGKNKHCE</sequence>
<comment type="caution">
    <text evidence="2">The sequence shown here is derived from an EMBL/GenBank/DDBJ whole genome shotgun (WGS) entry which is preliminary data.</text>
</comment>
<dbReference type="Pfam" id="PF02627">
    <property type="entry name" value="CMD"/>
    <property type="match status" value="1"/>
</dbReference>
<dbReference type="InterPro" id="IPR003779">
    <property type="entry name" value="CMD-like"/>
</dbReference>
<dbReference type="GO" id="GO:0051920">
    <property type="term" value="F:peroxiredoxin activity"/>
    <property type="evidence" value="ECO:0007669"/>
    <property type="project" value="InterPro"/>
</dbReference>
<dbReference type="EMBL" id="AZEG01000038">
    <property type="protein sequence ID" value="KRL34533.1"/>
    <property type="molecule type" value="Genomic_DNA"/>
</dbReference>
<protein>
    <submittedName>
        <fullName evidence="2">Gamma-carboxymuconolactone decarboxylase</fullName>
    </submittedName>
</protein>
<dbReference type="SUPFAM" id="SSF69118">
    <property type="entry name" value="AhpD-like"/>
    <property type="match status" value="1"/>
</dbReference>
<reference evidence="2 3" key="1">
    <citation type="journal article" date="2015" name="Genome Announc.">
        <title>Expanding the biotechnology potential of lactobacilli through comparative genomics of 213 strains and associated genera.</title>
        <authorList>
            <person name="Sun Z."/>
            <person name="Harris H.M."/>
            <person name="McCann A."/>
            <person name="Guo C."/>
            <person name="Argimon S."/>
            <person name="Zhang W."/>
            <person name="Yang X."/>
            <person name="Jeffery I.B."/>
            <person name="Cooney J.C."/>
            <person name="Kagawa T.F."/>
            <person name="Liu W."/>
            <person name="Song Y."/>
            <person name="Salvetti E."/>
            <person name="Wrobel A."/>
            <person name="Rasinkangas P."/>
            <person name="Parkhill J."/>
            <person name="Rea M.C."/>
            <person name="O'Sullivan O."/>
            <person name="Ritari J."/>
            <person name="Douillard F.P."/>
            <person name="Paul Ross R."/>
            <person name="Yang R."/>
            <person name="Briner A.E."/>
            <person name="Felis G.E."/>
            <person name="de Vos W.M."/>
            <person name="Barrangou R."/>
            <person name="Klaenhammer T.R."/>
            <person name="Caufield P.W."/>
            <person name="Cui Y."/>
            <person name="Zhang H."/>
            <person name="O'Toole P.W."/>
        </authorList>
    </citation>
    <scope>NUCLEOTIDE SEQUENCE [LARGE SCALE GENOMIC DNA]</scope>
    <source>
        <strain evidence="2 3">DSM 19971</strain>
    </source>
</reference>
<dbReference type="STRING" id="1423812.FD20_GL001580"/>
<evidence type="ECO:0000259" key="1">
    <source>
        <dbReference type="Pfam" id="PF02627"/>
    </source>
</evidence>
<accession>A0A0R1PXB1</accession>
<feature type="domain" description="Carboxymuconolactone decarboxylase-like" evidence="1">
    <location>
        <begin position="37"/>
        <end position="115"/>
    </location>
</feature>
<evidence type="ECO:0000313" key="2">
    <source>
        <dbReference type="EMBL" id="KRL34533.1"/>
    </source>
</evidence>
<dbReference type="PANTHER" id="PTHR33570">
    <property type="entry name" value="4-CARBOXYMUCONOLACTONE DECARBOXYLASE FAMILY PROTEIN"/>
    <property type="match status" value="1"/>
</dbReference>
<dbReference type="PATRIC" id="fig|1423812.3.peg.1687"/>
<dbReference type="Gene3D" id="1.20.1290.10">
    <property type="entry name" value="AhpD-like"/>
    <property type="match status" value="1"/>
</dbReference>